<dbReference type="RefSeq" id="WP_272182229.1">
    <property type="nucleotide sequence ID" value="NZ_JAQOMS010000002.1"/>
</dbReference>
<dbReference type="Pfam" id="PF17963">
    <property type="entry name" value="Big_9"/>
    <property type="match status" value="1"/>
</dbReference>
<accession>A0ABT5FJ22</accession>
<comment type="caution">
    <text evidence="2">The sequence shown here is derived from an EMBL/GenBank/DDBJ whole genome shotgun (WGS) entry which is preliminary data.</text>
</comment>
<evidence type="ECO:0000256" key="1">
    <source>
        <dbReference type="SAM" id="SignalP"/>
    </source>
</evidence>
<dbReference type="Gene3D" id="2.60.40.3440">
    <property type="match status" value="1"/>
</dbReference>
<dbReference type="Proteomes" id="UP001528411">
    <property type="component" value="Unassembled WGS sequence"/>
</dbReference>
<name>A0ABT5FJ22_9GAMM</name>
<proteinExistence type="predicted"/>
<keyword evidence="1" id="KW-0732">Signal</keyword>
<feature type="signal peptide" evidence="1">
    <location>
        <begin position="1"/>
        <end position="22"/>
    </location>
</feature>
<sequence length="106" mass="11280">MRKSRLLRLILLASATSLTSCGGSGDADENVVRNLFAIGETVEALEDGEMIEGDVSENDQGEGLSYVLSGDGLSENGELTFNADGTFTYKPNANFSGTDSYQYVVN</sequence>
<evidence type="ECO:0000313" key="3">
    <source>
        <dbReference type="Proteomes" id="UP001528411"/>
    </source>
</evidence>
<protein>
    <submittedName>
        <fullName evidence="2">Ig-like domain-containing protein</fullName>
    </submittedName>
</protein>
<dbReference type="PROSITE" id="PS51257">
    <property type="entry name" value="PROKAR_LIPOPROTEIN"/>
    <property type="match status" value="1"/>
</dbReference>
<feature type="chain" id="PRO_5045288962" evidence="1">
    <location>
        <begin position="23"/>
        <end position="106"/>
    </location>
</feature>
<dbReference type="EMBL" id="JAQOMS010000002">
    <property type="protein sequence ID" value="MDC2891203.1"/>
    <property type="molecule type" value="Genomic_DNA"/>
</dbReference>
<gene>
    <name evidence="2" type="ORF">PN838_23750</name>
</gene>
<reference evidence="2 3" key="1">
    <citation type="submission" date="2023-01" db="EMBL/GenBank/DDBJ databases">
        <title>Psychrosphaera sp. nov., isolated from marine algae.</title>
        <authorList>
            <person name="Bayburt H."/>
            <person name="Choi B.J."/>
            <person name="Kim J.M."/>
            <person name="Choi D.G."/>
            <person name="Jeon C.O."/>
        </authorList>
    </citation>
    <scope>NUCLEOTIDE SEQUENCE [LARGE SCALE GENOMIC DNA]</scope>
    <source>
        <strain evidence="2 3">G1-22</strain>
    </source>
</reference>
<evidence type="ECO:0000313" key="2">
    <source>
        <dbReference type="EMBL" id="MDC2891203.1"/>
    </source>
</evidence>
<organism evidence="2 3">
    <name type="scientific">Psychrosphaera algicola</name>
    <dbReference type="NCBI Taxonomy" id="3023714"/>
    <lineage>
        <taxon>Bacteria</taxon>
        <taxon>Pseudomonadati</taxon>
        <taxon>Pseudomonadota</taxon>
        <taxon>Gammaproteobacteria</taxon>
        <taxon>Alteromonadales</taxon>
        <taxon>Pseudoalteromonadaceae</taxon>
        <taxon>Psychrosphaera</taxon>
    </lineage>
</organism>
<keyword evidence="3" id="KW-1185">Reference proteome</keyword>